<dbReference type="EMBL" id="CAMAPF010000033">
    <property type="protein sequence ID" value="CAH9079778.1"/>
    <property type="molecule type" value="Genomic_DNA"/>
</dbReference>
<proteinExistence type="predicted"/>
<dbReference type="Proteomes" id="UP001152523">
    <property type="component" value="Unassembled WGS sequence"/>
</dbReference>
<feature type="transmembrane region" description="Helical" evidence="2">
    <location>
        <begin position="218"/>
        <end position="235"/>
    </location>
</feature>
<feature type="compositionally biased region" description="Basic and acidic residues" evidence="1">
    <location>
        <begin position="84"/>
        <end position="95"/>
    </location>
</feature>
<evidence type="ECO:0000256" key="2">
    <source>
        <dbReference type="SAM" id="Phobius"/>
    </source>
</evidence>
<sequence>MAGHQETKLGNLCMLRKHVQLHGVAITRDRRRPRGVGAAIPLGGAQRQSQLRRRKMAAGRIRGEGAGAGERADRQRMGPTGSDPRPRGDRRVPDPLRLELHAGGDLRRRADGDVADVCRAILQREAGESGPEGGGGNRGEAVEQSDGRRQGNGGGDGGGEDHGGGGGGGVQKQGAAVEGESAEIHRIRRVVYLCFELPDGGVERVPPAFFQVGRKRRFRLSLLTIIIGSCLLLTYL</sequence>
<gene>
    <name evidence="3" type="ORF">CEPIT_LOCUS7048</name>
</gene>
<name>A0AAV0CMZ6_9ASTE</name>
<evidence type="ECO:0000256" key="1">
    <source>
        <dbReference type="SAM" id="MobiDB-lite"/>
    </source>
</evidence>
<organism evidence="3 4">
    <name type="scientific">Cuscuta epithymum</name>
    <dbReference type="NCBI Taxonomy" id="186058"/>
    <lineage>
        <taxon>Eukaryota</taxon>
        <taxon>Viridiplantae</taxon>
        <taxon>Streptophyta</taxon>
        <taxon>Embryophyta</taxon>
        <taxon>Tracheophyta</taxon>
        <taxon>Spermatophyta</taxon>
        <taxon>Magnoliopsida</taxon>
        <taxon>eudicotyledons</taxon>
        <taxon>Gunneridae</taxon>
        <taxon>Pentapetalae</taxon>
        <taxon>asterids</taxon>
        <taxon>lamiids</taxon>
        <taxon>Solanales</taxon>
        <taxon>Convolvulaceae</taxon>
        <taxon>Cuscuteae</taxon>
        <taxon>Cuscuta</taxon>
        <taxon>Cuscuta subgen. Cuscuta</taxon>
    </lineage>
</organism>
<protein>
    <submittedName>
        <fullName evidence="3">Uncharacterized protein</fullName>
    </submittedName>
</protein>
<comment type="caution">
    <text evidence="3">The sequence shown here is derived from an EMBL/GenBank/DDBJ whole genome shotgun (WGS) entry which is preliminary data.</text>
</comment>
<evidence type="ECO:0000313" key="3">
    <source>
        <dbReference type="EMBL" id="CAH9079778.1"/>
    </source>
</evidence>
<keyword evidence="4" id="KW-1185">Reference proteome</keyword>
<keyword evidence="2" id="KW-0472">Membrane</keyword>
<accession>A0AAV0CMZ6</accession>
<feature type="region of interest" description="Disordered" evidence="1">
    <location>
        <begin position="28"/>
        <end position="95"/>
    </location>
</feature>
<dbReference type="AlphaFoldDB" id="A0AAV0CMZ6"/>
<feature type="region of interest" description="Disordered" evidence="1">
    <location>
        <begin position="123"/>
        <end position="177"/>
    </location>
</feature>
<reference evidence="3" key="1">
    <citation type="submission" date="2022-07" db="EMBL/GenBank/DDBJ databases">
        <authorList>
            <person name="Macas J."/>
            <person name="Novak P."/>
            <person name="Neumann P."/>
        </authorList>
    </citation>
    <scope>NUCLEOTIDE SEQUENCE</scope>
</reference>
<keyword evidence="2" id="KW-0812">Transmembrane</keyword>
<evidence type="ECO:0000313" key="4">
    <source>
        <dbReference type="Proteomes" id="UP001152523"/>
    </source>
</evidence>
<keyword evidence="2" id="KW-1133">Transmembrane helix</keyword>